<proteinExistence type="predicted"/>
<gene>
    <name evidence="2" type="ORF">GTP44_08160</name>
</gene>
<dbReference type="AlphaFoldDB" id="A0A6L8MJ17"/>
<keyword evidence="1" id="KW-0812">Transmembrane</keyword>
<evidence type="ECO:0000256" key="1">
    <source>
        <dbReference type="SAM" id="Phobius"/>
    </source>
</evidence>
<feature type="transmembrane region" description="Helical" evidence="1">
    <location>
        <begin position="97"/>
        <end position="115"/>
    </location>
</feature>
<organism evidence="2 3">
    <name type="scientific">Duganella lactea</name>
    <dbReference type="NCBI Taxonomy" id="2692173"/>
    <lineage>
        <taxon>Bacteria</taxon>
        <taxon>Pseudomonadati</taxon>
        <taxon>Pseudomonadota</taxon>
        <taxon>Betaproteobacteria</taxon>
        <taxon>Burkholderiales</taxon>
        <taxon>Oxalobacteraceae</taxon>
        <taxon>Telluria group</taxon>
        <taxon>Duganella</taxon>
    </lineage>
</organism>
<feature type="transmembrane region" description="Helical" evidence="1">
    <location>
        <begin position="135"/>
        <end position="155"/>
    </location>
</feature>
<dbReference type="EMBL" id="WWCP01000006">
    <property type="protein sequence ID" value="MYM81932.1"/>
    <property type="molecule type" value="Genomic_DNA"/>
</dbReference>
<evidence type="ECO:0000313" key="3">
    <source>
        <dbReference type="Proteomes" id="UP000474565"/>
    </source>
</evidence>
<reference evidence="2 3" key="1">
    <citation type="submission" date="2019-12" db="EMBL/GenBank/DDBJ databases">
        <title>Novel species isolated from a subtropical stream in China.</title>
        <authorList>
            <person name="Lu H."/>
        </authorList>
    </citation>
    <scope>NUCLEOTIDE SEQUENCE [LARGE SCALE GENOMIC DNA]</scope>
    <source>
        <strain evidence="2 3">FT50W</strain>
    </source>
</reference>
<protein>
    <submittedName>
        <fullName evidence="2">DUF2975 domain-containing protein</fullName>
    </submittedName>
</protein>
<dbReference type="RefSeq" id="WP_161019042.1">
    <property type="nucleotide sequence ID" value="NZ_WWCP01000006.1"/>
</dbReference>
<accession>A0A6L8MJ17</accession>
<keyword evidence="1" id="KW-0472">Membrane</keyword>
<comment type="caution">
    <text evidence="2">The sequence shown here is derived from an EMBL/GenBank/DDBJ whole genome shotgun (WGS) entry which is preliminary data.</text>
</comment>
<feature type="transmembrane region" description="Helical" evidence="1">
    <location>
        <begin position="58"/>
        <end position="76"/>
    </location>
</feature>
<keyword evidence="1" id="KW-1133">Transmembrane helix</keyword>
<dbReference type="Pfam" id="PF11188">
    <property type="entry name" value="DUF2975"/>
    <property type="match status" value="1"/>
</dbReference>
<sequence>MKISLIRAFLWLCVAVQATFFFFAWTRFTPAIGGISIDITGEGVSGAARLAMSARQRAIGAALAGVPLLVLGYGLWRLDQLLRNFRRRDWFTPQSIGHLRAFAGATLASTLLTMIEPPARALAFWLLAGGERHLSAAIRSEQLILLLVCGLFYLVTRLMQEGSRLAAENEAFI</sequence>
<dbReference type="InterPro" id="IPR021354">
    <property type="entry name" value="DUF2975"/>
</dbReference>
<name>A0A6L8MJ17_9BURK</name>
<evidence type="ECO:0000313" key="2">
    <source>
        <dbReference type="EMBL" id="MYM81932.1"/>
    </source>
</evidence>
<dbReference type="Proteomes" id="UP000474565">
    <property type="component" value="Unassembled WGS sequence"/>
</dbReference>